<organism evidence="2">
    <name type="scientific">hydrothermal vent metagenome</name>
    <dbReference type="NCBI Taxonomy" id="652676"/>
    <lineage>
        <taxon>unclassified sequences</taxon>
        <taxon>metagenomes</taxon>
        <taxon>ecological metagenomes</taxon>
    </lineage>
</organism>
<sequence>MDIDNEPYFISKWKSQIKKGLLEYIIMLVLKTKSCYGYELINDIHHFASLEIAEGTIYPLLNRLKKEGLVTSEWIEKEVGIPRKYYKITPKGEAHLNIMSSYLEALNMAIAKLKDKQEMPENR</sequence>
<dbReference type="EMBL" id="UOEP01000192">
    <property type="protein sequence ID" value="VAW23359.1"/>
    <property type="molecule type" value="Genomic_DNA"/>
</dbReference>
<dbReference type="InterPro" id="IPR036388">
    <property type="entry name" value="WH-like_DNA-bd_sf"/>
</dbReference>
<evidence type="ECO:0000313" key="2">
    <source>
        <dbReference type="EMBL" id="VAW23359.1"/>
    </source>
</evidence>
<dbReference type="InterPro" id="IPR005149">
    <property type="entry name" value="Tscrpt_reg_PadR_N"/>
</dbReference>
<name>A0A3B0UFV0_9ZZZZ</name>
<dbReference type="SUPFAM" id="SSF46785">
    <property type="entry name" value="Winged helix' DNA-binding domain"/>
    <property type="match status" value="1"/>
</dbReference>
<dbReference type="PANTHER" id="PTHR33169:SF14">
    <property type="entry name" value="TRANSCRIPTIONAL REGULATOR RV3488"/>
    <property type="match status" value="1"/>
</dbReference>
<dbReference type="AlphaFoldDB" id="A0A3B0UFV0"/>
<evidence type="ECO:0000259" key="1">
    <source>
        <dbReference type="Pfam" id="PF03551"/>
    </source>
</evidence>
<proteinExistence type="predicted"/>
<accession>A0A3B0UFV0</accession>
<dbReference type="Pfam" id="PF03551">
    <property type="entry name" value="PadR"/>
    <property type="match status" value="1"/>
</dbReference>
<dbReference type="InterPro" id="IPR052509">
    <property type="entry name" value="Metal_resp_DNA-bind_regulator"/>
</dbReference>
<protein>
    <submittedName>
        <fullName evidence="2">Transcriptional regulator, PadR family</fullName>
    </submittedName>
</protein>
<dbReference type="InterPro" id="IPR036390">
    <property type="entry name" value="WH_DNA-bd_sf"/>
</dbReference>
<reference evidence="2" key="1">
    <citation type="submission" date="2018-06" db="EMBL/GenBank/DDBJ databases">
        <authorList>
            <person name="Zhirakovskaya E."/>
        </authorList>
    </citation>
    <scope>NUCLEOTIDE SEQUENCE</scope>
</reference>
<gene>
    <name evidence="2" type="ORF">MNBD_BACTEROID01-2522</name>
</gene>
<dbReference type="PANTHER" id="PTHR33169">
    <property type="entry name" value="PADR-FAMILY TRANSCRIPTIONAL REGULATOR"/>
    <property type="match status" value="1"/>
</dbReference>
<feature type="domain" description="Transcription regulator PadR N-terminal" evidence="1">
    <location>
        <begin position="26"/>
        <end position="96"/>
    </location>
</feature>
<dbReference type="Gene3D" id="1.10.10.10">
    <property type="entry name" value="Winged helix-like DNA-binding domain superfamily/Winged helix DNA-binding domain"/>
    <property type="match status" value="1"/>
</dbReference>